<name>A0AAD5QUG2_PARTN</name>
<organism evidence="1 2">
    <name type="scientific">Parelaphostrongylus tenuis</name>
    <name type="common">Meningeal worm</name>
    <dbReference type="NCBI Taxonomy" id="148309"/>
    <lineage>
        <taxon>Eukaryota</taxon>
        <taxon>Metazoa</taxon>
        <taxon>Ecdysozoa</taxon>
        <taxon>Nematoda</taxon>
        <taxon>Chromadorea</taxon>
        <taxon>Rhabditida</taxon>
        <taxon>Rhabditina</taxon>
        <taxon>Rhabditomorpha</taxon>
        <taxon>Strongyloidea</taxon>
        <taxon>Metastrongylidae</taxon>
        <taxon>Parelaphostrongylus</taxon>
    </lineage>
</organism>
<protein>
    <submittedName>
        <fullName evidence="1">Uncharacterized protein</fullName>
    </submittedName>
</protein>
<evidence type="ECO:0000313" key="2">
    <source>
        <dbReference type="Proteomes" id="UP001196413"/>
    </source>
</evidence>
<comment type="caution">
    <text evidence="1">The sequence shown here is derived from an EMBL/GenBank/DDBJ whole genome shotgun (WGS) entry which is preliminary data.</text>
</comment>
<reference evidence="1" key="1">
    <citation type="submission" date="2021-06" db="EMBL/GenBank/DDBJ databases">
        <title>Parelaphostrongylus tenuis whole genome reference sequence.</title>
        <authorList>
            <person name="Garwood T.J."/>
            <person name="Larsen P.A."/>
            <person name="Fountain-Jones N.M."/>
            <person name="Garbe J.R."/>
            <person name="Macchietto M.G."/>
            <person name="Kania S.A."/>
            <person name="Gerhold R.W."/>
            <person name="Richards J.E."/>
            <person name="Wolf T.M."/>
        </authorList>
    </citation>
    <scope>NUCLEOTIDE SEQUENCE</scope>
    <source>
        <strain evidence="1">MNPRO001-30</strain>
        <tissue evidence="1">Meninges</tissue>
    </source>
</reference>
<evidence type="ECO:0000313" key="1">
    <source>
        <dbReference type="EMBL" id="KAJ1365233.1"/>
    </source>
</evidence>
<accession>A0AAD5QUG2</accession>
<sequence length="72" mass="8526">MLPHNYLEKAGTIRHEWGPHGNTKIYMMYTRKEFSVPGNELVTHLQFCTLVKNDWSQLTMRSEPEQLLQHVN</sequence>
<keyword evidence="2" id="KW-1185">Reference proteome</keyword>
<dbReference type="Proteomes" id="UP001196413">
    <property type="component" value="Unassembled WGS sequence"/>
</dbReference>
<dbReference type="AlphaFoldDB" id="A0AAD5QUG2"/>
<dbReference type="EMBL" id="JAHQIW010005201">
    <property type="protein sequence ID" value="KAJ1365233.1"/>
    <property type="molecule type" value="Genomic_DNA"/>
</dbReference>
<proteinExistence type="predicted"/>
<gene>
    <name evidence="1" type="ORF">KIN20_025472</name>
</gene>